<proteinExistence type="predicted"/>
<protein>
    <submittedName>
        <fullName evidence="2">Uncharacterized protein</fullName>
    </submittedName>
</protein>
<accession>A0A6J4N489</accession>
<evidence type="ECO:0000313" key="2">
    <source>
        <dbReference type="EMBL" id="CAA9374555.1"/>
    </source>
</evidence>
<sequence>MVHDPQPVSEPDRAEEQRRRLDRVFGEVLPQSTSDDRGEADDEHVDADYLRDVPPHHSRP</sequence>
<reference evidence="2" key="1">
    <citation type="submission" date="2020-02" db="EMBL/GenBank/DDBJ databases">
        <authorList>
            <person name="Meier V. D."/>
        </authorList>
    </citation>
    <scope>NUCLEOTIDE SEQUENCE</scope>
    <source>
        <strain evidence="2">AVDCRST_MAG21</strain>
    </source>
</reference>
<feature type="compositionally biased region" description="Basic and acidic residues" evidence="1">
    <location>
        <begin position="10"/>
        <end position="25"/>
    </location>
</feature>
<feature type="compositionally biased region" description="Basic and acidic residues" evidence="1">
    <location>
        <begin position="46"/>
        <end position="60"/>
    </location>
</feature>
<organism evidence="2">
    <name type="scientific">uncultured Nocardioidaceae bacterium</name>
    <dbReference type="NCBI Taxonomy" id="253824"/>
    <lineage>
        <taxon>Bacteria</taxon>
        <taxon>Bacillati</taxon>
        <taxon>Actinomycetota</taxon>
        <taxon>Actinomycetes</taxon>
        <taxon>Propionibacteriales</taxon>
        <taxon>Nocardioidaceae</taxon>
        <taxon>environmental samples</taxon>
    </lineage>
</organism>
<evidence type="ECO:0000256" key="1">
    <source>
        <dbReference type="SAM" id="MobiDB-lite"/>
    </source>
</evidence>
<dbReference type="EMBL" id="CADCUL010000104">
    <property type="protein sequence ID" value="CAA9374555.1"/>
    <property type="molecule type" value="Genomic_DNA"/>
</dbReference>
<gene>
    <name evidence="2" type="ORF">AVDCRST_MAG21-959</name>
</gene>
<feature type="region of interest" description="Disordered" evidence="1">
    <location>
        <begin position="1"/>
        <end position="60"/>
    </location>
</feature>
<dbReference type="AlphaFoldDB" id="A0A6J4N489"/>
<name>A0A6J4N489_9ACTN</name>